<dbReference type="InterPro" id="IPR039618">
    <property type="entry name" value="CLE9-13"/>
</dbReference>
<evidence type="ECO:0000256" key="4">
    <source>
        <dbReference type="ARBA" id="ARBA00023278"/>
    </source>
</evidence>
<comment type="similarity">
    <text evidence="1">Belongs to the CLV3/ESR signal peptide family.</text>
</comment>
<dbReference type="PANTHER" id="PTHR34359">
    <property type="entry name" value="CLAVATA3/ESR (CLE)-RELATED PROTEIN 10"/>
    <property type="match status" value="1"/>
</dbReference>
<evidence type="ECO:0000256" key="3">
    <source>
        <dbReference type="ARBA" id="ARBA00022782"/>
    </source>
</evidence>
<evidence type="ECO:0008006" key="7">
    <source>
        <dbReference type="Google" id="ProtNLM"/>
    </source>
</evidence>
<sequence>MQSFHFIMALFIRFQHLLSFILCLFLFSLLFHAWFGLNSNTLITTNNQLPFSLSAHRKILVTRPPFDFTPFLPHRHRHRHHHRHHRHRTQEPEIDPRYGVEKRLVPTGPNPLHH</sequence>
<keyword evidence="3" id="KW-0221">Differentiation</keyword>
<gene>
    <name evidence="5" type="ORF">VNO78_23603</name>
</gene>
<evidence type="ECO:0000256" key="1">
    <source>
        <dbReference type="ARBA" id="ARBA00005416"/>
    </source>
</evidence>
<name>A0AAN9S4A5_PSOTE</name>
<reference evidence="5 6" key="1">
    <citation type="submission" date="2024-01" db="EMBL/GenBank/DDBJ databases">
        <title>The genomes of 5 underutilized Papilionoideae crops provide insights into root nodulation and disease resistanc.</title>
        <authorList>
            <person name="Jiang F."/>
        </authorList>
    </citation>
    <scope>NUCLEOTIDE SEQUENCE [LARGE SCALE GENOMIC DNA]</scope>
    <source>
        <strain evidence="5">DUOXIRENSHENG_FW03</strain>
        <tissue evidence="5">Leaves</tissue>
    </source>
</reference>
<dbReference type="PANTHER" id="PTHR34359:SF28">
    <property type="entry name" value="CLAVATA3_ESR (CLE)-RELATED PROTEIN 12"/>
    <property type="match status" value="1"/>
</dbReference>
<comment type="caution">
    <text evidence="5">The sequence shown here is derived from an EMBL/GenBank/DDBJ whole genome shotgun (WGS) entry which is preliminary data.</text>
</comment>
<keyword evidence="2" id="KW-0217">Developmental protein</keyword>
<dbReference type="Proteomes" id="UP001386955">
    <property type="component" value="Unassembled WGS sequence"/>
</dbReference>
<proteinExistence type="inferred from homology"/>
<organism evidence="5 6">
    <name type="scientific">Psophocarpus tetragonolobus</name>
    <name type="common">Winged bean</name>
    <name type="synonym">Dolichos tetragonolobus</name>
    <dbReference type="NCBI Taxonomy" id="3891"/>
    <lineage>
        <taxon>Eukaryota</taxon>
        <taxon>Viridiplantae</taxon>
        <taxon>Streptophyta</taxon>
        <taxon>Embryophyta</taxon>
        <taxon>Tracheophyta</taxon>
        <taxon>Spermatophyta</taxon>
        <taxon>Magnoliopsida</taxon>
        <taxon>eudicotyledons</taxon>
        <taxon>Gunneridae</taxon>
        <taxon>Pentapetalae</taxon>
        <taxon>rosids</taxon>
        <taxon>fabids</taxon>
        <taxon>Fabales</taxon>
        <taxon>Fabaceae</taxon>
        <taxon>Papilionoideae</taxon>
        <taxon>50 kb inversion clade</taxon>
        <taxon>NPAAA clade</taxon>
        <taxon>indigoferoid/millettioid clade</taxon>
        <taxon>Phaseoleae</taxon>
        <taxon>Psophocarpus</taxon>
    </lineage>
</organism>
<evidence type="ECO:0000313" key="6">
    <source>
        <dbReference type="Proteomes" id="UP001386955"/>
    </source>
</evidence>
<dbReference type="AlphaFoldDB" id="A0AAN9S4A5"/>
<protein>
    <recommendedName>
        <fullName evidence="7">CLAVATA3/ESR (CLE)-related protein 13</fullName>
    </recommendedName>
</protein>
<dbReference type="GO" id="GO:0030154">
    <property type="term" value="P:cell differentiation"/>
    <property type="evidence" value="ECO:0007669"/>
    <property type="project" value="UniProtKB-KW"/>
</dbReference>
<evidence type="ECO:0000313" key="5">
    <source>
        <dbReference type="EMBL" id="KAK7388776.1"/>
    </source>
</evidence>
<dbReference type="EMBL" id="JAYMYS010000006">
    <property type="protein sequence ID" value="KAK7388776.1"/>
    <property type="molecule type" value="Genomic_DNA"/>
</dbReference>
<accession>A0AAN9S4A5</accession>
<evidence type="ECO:0000256" key="2">
    <source>
        <dbReference type="ARBA" id="ARBA00022473"/>
    </source>
</evidence>
<keyword evidence="6" id="KW-1185">Reference proteome</keyword>
<keyword evidence="4" id="KW-0379">Hydroxylation</keyword>